<comment type="caution">
    <text evidence="4">The sequence shown here is derived from an EMBL/GenBank/DDBJ whole genome shotgun (WGS) entry which is preliminary data.</text>
</comment>
<dbReference type="InterPro" id="IPR029017">
    <property type="entry name" value="Enolase-like_N"/>
</dbReference>
<dbReference type="RefSeq" id="WP_066244057.1">
    <property type="nucleotide sequence ID" value="NZ_LSGP01000023.1"/>
</dbReference>
<dbReference type="SFLD" id="SFLDS00001">
    <property type="entry name" value="Enolase"/>
    <property type="match status" value="1"/>
</dbReference>
<name>A0A154BNF3_ANASB</name>
<dbReference type="InterPro" id="IPR029065">
    <property type="entry name" value="Enolase_C-like"/>
</dbReference>
<dbReference type="InterPro" id="IPR034593">
    <property type="entry name" value="DgoD-like"/>
</dbReference>
<dbReference type="InterPro" id="IPR018110">
    <property type="entry name" value="Mandel_Rmase/mucon_lact_enz_CS"/>
</dbReference>
<dbReference type="Pfam" id="PF13378">
    <property type="entry name" value="MR_MLE_C"/>
    <property type="match status" value="1"/>
</dbReference>
<comment type="similarity">
    <text evidence="1">Belongs to the mandelate racemase/muconate lactonizing enzyme family.</text>
</comment>
<dbReference type="PROSITE" id="PS00908">
    <property type="entry name" value="MR_MLE_1"/>
    <property type="match status" value="1"/>
</dbReference>
<proteinExistence type="inferred from homology"/>
<evidence type="ECO:0000313" key="5">
    <source>
        <dbReference type="Proteomes" id="UP000076268"/>
    </source>
</evidence>
<dbReference type="Pfam" id="PF02746">
    <property type="entry name" value="MR_MLE_N"/>
    <property type="match status" value="1"/>
</dbReference>
<gene>
    <name evidence="4" type="ORF">AXX12_12180</name>
</gene>
<reference evidence="4 5" key="1">
    <citation type="submission" date="2016-02" db="EMBL/GenBank/DDBJ databases">
        <title>Anaerosporomusa subterraneum gen. nov., sp. nov., a spore-forming obligate anaerobe isolated from saprolite.</title>
        <authorList>
            <person name="Choi J.K."/>
            <person name="Shah M."/>
            <person name="Yee N."/>
        </authorList>
    </citation>
    <scope>NUCLEOTIDE SEQUENCE [LARGE SCALE GENOMIC DNA]</scope>
    <source>
        <strain evidence="4 5">RU4</strain>
    </source>
</reference>
<dbReference type="InterPro" id="IPR013342">
    <property type="entry name" value="Mandelate_racemase_C"/>
</dbReference>
<sequence length="366" mass="40895">MIIKKVEVIPFKIVNKREVFWAAGSLPAAEHLIVKIEAEDGTYGVAEAIPRPMIYGETQEGMYYALTKYLAPLIIGQDSFALQKIWEKLDQVVWNPAAKGAIDVALYDLNARLLNIPVHKLMGGPYRTQIPISWQIGFGTNKEMLDELKQKIIEGYRTFKVKGGPHPDNDIKVLKLMRENSPDDVRLYIDANMAYSREDALRVMKALEGVLASLEEPLISWDNEGRKDLANRVSTPILSDESTFSVVDVYHQIQLGALKQIGIKIPRTGFTLSTKIVHLAEVANMPIQVSLQAETDYGNAACIQFACAHKQVSLPCEVSYYLDNIGDSLLQKPLVIKNGFMQLPEGPGMGVDLDWEKVHKYAIKIG</sequence>
<dbReference type="SUPFAM" id="SSF51604">
    <property type="entry name" value="Enolase C-terminal domain-like"/>
    <property type="match status" value="1"/>
</dbReference>
<dbReference type="AlphaFoldDB" id="A0A154BNF3"/>
<dbReference type="STRING" id="1794912.AXX12_12180"/>
<keyword evidence="2" id="KW-0479">Metal-binding</keyword>
<keyword evidence="5" id="KW-1185">Reference proteome</keyword>
<dbReference type="Gene3D" id="3.30.390.10">
    <property type="entry name" value="Enolase-like, N-terminal domain"/>
    <property type="match status" value="1"/>
</dbReference>
<feature type="domain" description="Mandelate racemase/muconate lactonizing enzyme C-terminal" evidence="3">
    <location>
        <begin position="141"/>
        <end position="236"/>
    </location>
</feature>
<dbReference type="GO" id="GO:0046872">
    <property type="term" value="F:metal ion binding"/>
    <property type="evidence" value="ECO:0007669"/>
    <property type="project" value="UniProtKB-KW"/>
</dbReference>
<dbReference type="InterPro" id="IPR013341">
    <property type="entry name" value="Mandelate_racemase_N_dom"/>
</dbReference>
<accession>A0A154BNF3</accession>
<dbReference type="SMART" id="SM00922">
    <property type="entry name" value="MR_MLE"/>
    <property type="match status" value="1"/>
</dbReference>
<dbReference type="SFLD" id="SFLDG00180">
    <property type="entry name" value="muconate_cycloisomerase"/>
    <property type="match status" value="1"/>
</dbReference>
<evidence type="ECO:0000259" key="3">
    <source>
        <dbReference type="SMART" id="SM00922"/>
    </source>
</evidence>
<organism evidence="4 5">
    <name type="scientific">Anaerosporomusa subterranea</name>
    <dbReference type="NCBI Taxonomy" id="1794912"/>
    <lineage>
        <taxon>Bacteria</taxon>
        <taxon>Bacillati</taxon>
        <taxon>Bacillota</taxon>
        <taxon>Negativicutes</taxon>
        <taxon>Acetonemataceae</taxon>
        <taxon>Anaerosporomusa</taxon>
    </lineage>
</organism>
<dbReference type="PANTHER" id="PTHR48080">
    <property type="entry name" value="D-GALACTONATE DEHYDRATASE-RELATED"/>
    <property type="match status" value="1"/>
</dbReference>
<dbReference type="SUPFAM" id="SSF54826">
    <property type="entry name" value="Enolase N-terminal domain-like"/>
    <property type="match status" value="1"/>
</dbReference>
<dbReference type="InterPro" id="IPR036849">
    <property type="entry name" value="Enolase-like_C_sf"/>
</dbReference>
<dbReference type="GO" id="GO:0009063">
    <property type="term" value="P:amino acid catabolic process"/>
    <property type="evidence" value="ECO:0007669"/>
    <property type="project" value="InterPro"/>
</dbReference>
<evidence type="ECO:0000256" key="2">
    <source>
        <dbReference type="ARBA" id="ARBA00022723"/>
    </source>
</evidence>
<dbReference type="PANTHER" id="PTHR48080:SF3">
    <property type="entry name" value="ENOLASE SUPERFAMILY MEMBER DDB_G0284701"/>
    <property type="match status" value="1"/>
</dbReference>
<evidence type="ECO:0000313" key="4">
    <source>
        <dbReference type="EMBL" id="KYZ75469.1"/>
    </source>
</evidence>
<dbReference type="Proteomes" id="UP000076268">
    <property type="component" value="Unassembled WGS sequence"/>
</dbReference>
<evidence type="ECO:0000256" key="1">
    <source>
        <dbReference type="ARBA" id="ARBA00008031"/>
    </source>
</evidence>
<dbReference type="EMBL" id="LSGP01000023">
    <property type="protein sequence ID" value="KYZ75469.1"/>
    <property type="molecule type" value="Genomic_DNA"/>
</dbReference>
<protein>
    <recommendedName>
        <fullName evidence="3">Mandelate racemase/muconate lactonizing enzyme C-terminal domain-containing protein</fullName>
    </recommendedName>
</protein>
<dbReference type="Gene3D" id="3.20.20.120">
    <property type="entry name" value="Enolase-like C-terminal domain"/>
    <property type="match status" value="1"/>
</dbReference>
<dbReference type="OrthoDB" id="9775391at2"/>